<dbReference type="InterPro" id="IPR030802">
    <property type="entry name" value="Permease_MalE"/>
</dbReference>
<feature type="transmembrane region" description="Helical" evidence="1">
    <location>
        <begin position="219"/>
        <end position="240"/>
    </location>
</feature>
<sequence length="288" mass="30817">MAGLPVMEKTAPRAVRAGTHALERTGDLAQWPVFVYRILLYSVRDLVLRRKYTKTIARHVSDVVVGVGASVVGGGMIFVIFTMAFFVGTEVGLQGYTGLQSIGAQSFMGLVGSFANVREITPVIAAVALAAQCGSAFTAELGAMRISEEIDALEVMGIGSFAYLVCTRVVAALIALVPLYLIALFASFFATRLISTGFFDLAPGVYDYYFRLYLPTIDLVYSAIKVGVFAFAVITIHCFYGYYATGGPAGVGRAAGRAIRLSIIVIVVLNLLLSYVFWGNGATVRLTG</sequence>
<accession>A0A543IB76</accession>
<feature type="transmembrane region" description="Helical" evidence="1">
    <location>
        <begin position="261"/>
        <end position="278"/>
    </location>
</feature>
<dbReference type="PANTHER" id="PTHR30188">
    <property type="entry name" value="ABC TRANSPORTER PERMEASE PROTEIN-RELATED"/>
    <property type="match status" value="1"/>
</dbReference>
<keyword evidence="1" id="KW-1133">Transmembrane helix</keyword>
<dbReference type="Pfam" id="PF02405">
    <property type="entry name" value="MlaE"/>
    <property type="match status" value="1"/>
</dbReference>
<organism evidence="2 3">
    <name type="scientific">Actinomadura hallensis</name>
    <dbReference type="NCBI Taxonomy" id="337895"/>
    <lineage>
        <taxon>Bacteria</taxon>
        <taxon>Bacillati</taxon>
        <taxon>Actinomycetota</taxon>
        <taxon>Actinomycetes</taxon>
        <taxon>Streptosporangiales</taxon>
        <taxon>Thermomonosporaceae</taxon>
        <taxon>Actinomadura</taxon>
    </lineage>
</organism>
<dbReference type="RefSeq" id="WP_246077159.1">
    <property type="nucleotide sequence ID" value="NZ_VFPO01000001.1"/>
</dbReference>
<feature type="transmembrane region" description="Helical" evidence="1">
    <location>
        <begin position="60"/>
        <end position="87"/>
    </location>
</feature>
<dbReference type="Proteomes" id="UP000316706">
    <property type="component" value="Unassembled WGS sequence"/>
</dbReference>
<comment type="caution">
    <text evidence="2">The sequence shown here is derived from an EMBL/GenBank/DDBJ whole genome shotgun (WGS) entry which is preliminary data.</text>
</comment>
<dbReference type="PANTHER" id="PTHR30188:SF13">
    <property type="entry name" value="CONSERVED HYPOTHETICAL INTEGRAL MEMBRANE PROTEIN YRBE3B"/>
    <property type="match status" value="1"/>
</dbReference>
<feature type="transmembrane region" description="Helical" evidence="1">
    <location>
        <begin position="161"/>
        <end position="190"/>
    </location>
</feature>
<dbReference type="GO" id="GO:0043190">
    <property type="term" value="C:ATP-binding cassette (ABC) transporter complex"/>
    <property type="evidence" value="ECO:0007669"/>
    <property type="project" value="InterPro"/>
</dbReference>
<name>A0A543IB76_9ACTN</name>
<keyword evidence="1" id="KW-0812">Transmembrane</keyword>
<keyword evidence="1" id="KW-0472">Membrane</keyword>
<dbReference type="EMBL" id="VFPO01000001">
    <property type="protein sequence ID" value="TQM67843.1"/>
    <property type="molecule type" value="Genomic_DNA"/>
</dbReference>
<evidence type="ECO:0000313" key="2">
    <source>
        <dbReference type="EMBL" id="TQM67843.1"/>
    </source>
</evidence>
<dbReference type="GO" id="GO:0005548">
    <property type="term" value="F:phospholipid transporter activity"/>
    <property type="evidence" value="ECO:0007669"/>
    <property type="project" value="TreeGrafter"/>
</dbReference>
<protein>
    <submittedName>
        <fullName evidence="2">Phospholipid/cholesterol/gamma-HCH transport system permease protein</fullName>
    </submittedName>
</protein>
<gene>
    <name evidence="2" type="ORF">FHX41_1464</name>
</gene>
<keyword evidence="3" id="KW-1185">Reference proteome</keyword>
<reference evidence="2 3" key="1">
    <citation type="submission" date="2019-06" db="EMBL/GenBank/DDBJ databases">
        <title>Sequencing the genomes of 1000 actinobacteria strains.</title>
        <authorList>
            <person name="Klenk H.-P."/>
        </authorList>
    </citation>
    <scope>NUCLEOTIDE SEQUENCE [LARGE SCALE GENOMIC DNA]</scope>
    <source>
        <strain evidence="2 3">DSM 45043</strain>
    </source>
</reference>
<evidence type="ECO:0000256" key="1">
    <source>
        <dbReference type="SAM" id="Phobius"/>
    </source>
</evidence>
<evidence type="ECO:0000313" key="3">
    <source>
        <dbReference type="Proteomes" id="UP000316706"/>
    </source>
</evidence>
<proteinExistence type="predicted"/>
<dbReference type="AlphaFoldDB" id="A0A543IB76"/>